<proteinExistence type="predicted"/>
<accession>A0A813LXR5</accession>
<evidence type="ECO:0000313" key="2">
    <source>
        <dbReference type="EMBL" id="CAE8735486.1"/>
    </source>
</evidence>
<sequence length="1463" mass="164337">MASHSASAEDEDEEELVRNWPWETPIPTLGSLLVVLWRGEGLWVQSLVVAASDAGGDAFVLLDPDGKLRVLQHSSLDVTGLFLTNGIDEDCVFVNPDAVYRFHGLPSEAALKHFRDMAKLVLNTFFRERLRGGGRRIRGKMPRSEALELGKVEDDGFCAPRLKPGMHWVALATAAGVNVGDICQLRANDPARGEYGLFISSSGDSVPVQQMSSKEIDAFIDSLMKKKPTGPQGDGELLGADDTGDLRTLAVAYDPQGDRYRKFDEAVTICYETDFADWPLSGPRSVLFRLKALRKSGLTPMTQHSTWLEKSKMGKNDRSRHEHEVLARILETAVTYDQYNAPNSAAMERLIRRKMLIETAYKDSEVPQYDGSEYFMGEEEMAPDGSMVSPAVKKYTAERLKDEYAVMKEKRKAKEERVLKHPKKGDKADKAPEKNEAVFKAADESVCSLNELYGCGGAFSAAPATGLDDAQHRILKRIVQAHRRLHKPVDLMTPQEAAKELLQAEAGYSEPAETTCVPFELSKLSLPIGQIAPVPLEQVVKFTKVCIETIGLFTVKKKLGRQRLICDARRPNARFRSAPSMRLCSAASFSEIGIDLDESLWIAQADVKDYFYRLGLPIELWSYFCLEPVTKEELISLFGMVPEGFSLEDGESLWPCLAVVPQGWSWAFYLSQQAHGHIAETVLPGIPCLEDNKPCPCVKPGQPFRVTYADNGAIVGVDRESVDAAQKLLNEKLESLGLCVHDVCEAETLATLLGFEFDGVHGRVQPTSHRLWKLHQALLYIERGNKISSKQLQRLLVKKVGRWDERWRFRAPGWEKHAPRDVALEGLDVLSDIRTVRSSVCGEQDREWHVDDKFPEVDSFFHDGKNWQHGWSSPWSVREKVHIGEARGVVSCIRARARDLGQRNSHGLVLCDNLGDALAFSKGRCKDFALLLTIRRAAALQVAANIRIRVRWIPSELNWADAASRRWEPKCPTYWDGTLWKSAKQLAGDGGEAPHLRNNQSSTGGALQKVSKERKVRRAADRVKKAILKKKRGHLTLIESMSVQDQTWESYEKRVETFSTWCSENGLPLKVEDPERVDKLMVEFFDHLYIEGNGVDVGEKTHAGWMALHPRYAKGGWALPRVQRGLKGWRKAAPGGARPPCPQLACAAIAGSMTTSGHKDMGLFVMTAFSTYGRPGEIHRVRGMDVIPPIPPFRRHAMELAPSELGISSKAGQFDDAILLDDHEMPWLGKLLQMQGFRRQDQGLWDFSMKDLVQTFEQHCSSLGLEKMVYCLYQMRHGGASHDRFVEKRNLDAVQRRGRWSVPSSLRRYEKHGRVQHILNKMTPSLREYGRKVLQRFPEMYSGKLHLPPPVMSMRTRAGELAAGRKLEDPSRLSVLIMFGVVDYIGLDMCCQSWSRARRWDGGPPPLREDTGPELWGRFDLRHIDKNKVVDGKYRTLLAQPYPKLLCEELIRTLGAAALEAIS</sequence>
<organism evidence="2 3">
    <name type="scientific">Polarella glacialis</name>
    <name type="common">Dinoflagellate</name>
    <dbReference type="NCBI Taxonomy" id="89957"/>
    <lineage>
        <taxon>Eukaryota</taxon>
        <taxon>Sar</taxon>
        <taxon>Alveolata</taxon>
        <taxon>Dinophyceae</taxon>
        <taxon>Suessiales</taxon>
        <taxon>Suessiaceae</taxon>
        <taxon>Polarella</taxon>
    </lineage>
</organism>
<feature type="region of interest" description="Disordered" evidence="1">
    <location>
        <begin position="987"/>
        <end position="1014"/>
    </location>
</feature>
<comment type="caution">
    <text evidence="2">The sequence shown here is derived from an EMBL/GenBank/DDBJ whole genome shotgun (WGS) entry which is preliminary data.</text>
</comment>
<evidence type="ECO:0000313" key="3">
    <source>
        <dbReference type="Proteomes" id="UP000626109"/>
    </source>
</evidence>
<evidence type="ECO:0000256" key="1">
    <source>
        <dbReference type="SAM" id="MobiDB-lite"/>
    </source>
</evidence>
<protein>
    <submittedName>
        <fullName evidence="2">Uncharacterized protein</fullName>
    </submittedName>
</protein>
<feature type="region of interest" description="Disordered" evidence="1">
    <location>
        <begin position="413"/>
        <end position="434"/>
    </location>
</feature>
<dbReference type="Proteomes" id="UP000626109">
    <property type="component" value="Unassembled WGS sequence"/>
</dbReference>
<gene>
    <name evidence="2" type="ORF">PGLA2088_LOCUS47860</name>
</gene>
<name>A0A813LXR5_POLGL</name>
<dbReference type="EMBL" id="CAJNNW010036550">
    <property type="protein sequence ID" value="CAE8735486.1"/>
    <property type="molecule type" value="Genomic_DNA"/>
</dbReference>
<reference evidence="2" key="1">
    <citation type="submission" date="2021-02" db="EMBL/GenBank/DDBJ databases">
        <authorList>
            <person name="Dougan E. K."/>
            <person name="Rhodes N."/>
            <person name="Thang M."/>
            <person name="Chan C."/>
        </authorList>
    </citation>
    <scope>NUCLEOTIDE SEQUENCE</scope>
</reference>